<feature type="transmembrane region" description="Helical" evidence="9">
    <location>
        <begin position="122"/>
        <end position="142"/>
    </location>
</feature>
<reference evidence="12" key="1">
    <citation type="submission" date="2015-07" db="EMBL/GenBank/DDBJ databases">
        <title>Draft genome sequence of Streptomyces sp. CMAA 1322, a bacterium isolated from Caatinga biome, from dry forest semiarid of Brazil.</title>
        <authorList>
            <person name="Santos S.N."/>
            <person name="Gacesa R."/>
            <person name="Taketani R.G."/>
            <person name="Long P.F."/>
            <person name="Melo I.S."/>
        </authorList>
    </citation>
    <scope>NUCLEOTIDE SEQUENCE [LARGE SCALE GENOMIC DNA]</scope>
    <source>
        <strain evidence="12">CMAA 1322</strain>
    </source>
</reference>
<dbReference type="InterPro" id="IPR050482">
    <property type="entry name" value="Sensor_HK_TwoCompSys"/>
</dbReference>
<dbReference type="InterPro" id="IPR055558">
    <property type="entry name" value="DUF7134"/>
</dbReference>
<dbReference type="SMART" id="SM00387">
    <property type="entry name" value="HATPase_c"/>
    <property type="match status" value="1"/>
</dbReference>
<dbReference type="PANTHER" id="PTHR24421">
    <property type="entry name" value="NITRATE/NITRITE SENSOR PROTEIN NARX-RELATED"/>
    <property type="match status" value="1"/>
</dbReference>
<evidence type="ECO:0000313" key="11">
    <source>
        <dbReference type="EMBL" id="KNB52759.1"/>
    </source>
</evidence>
<evidence type="ECO:0000259" key="10">
    <source>
        <dbReference type="SMART" id="SM00387"/>
    </source>
</evidence>
<dbReference type="InterPro" id="IPR036890">
    <property type="entry name" value="HATPase_C_sf"/>
</dbReference>
<dbReference type="SUPFAM" id="SSF55874">
    <property type="entry name" value="ATPase domain of HSP90 chaperone/DNA topoisomerase II/histidine kinase"/>
    <property type="match status" value="1"/>
</dbReference>
<organism evidence="11 12">
    <name type="scientific">Streptomyces caatingaensis</name>
    <dbReference type="NCBI Taxonomy" id="1678637"/>
    <lineage>
        <taxon>Bacteria</taxon>
        <taxon>Bacillati</taxon>
        <taxon>Actinomycetota</taxon>
        <taxon>Actinomycetes</taxon>
        <taxon>Kitasatosporales</taxon>
        <taxon>Streptomycetaceae</taxon>
        <taxon>Streptomyces</taxon>
    </lineage>
</organism>
<feature type="transmembrane region" description="Helical" evidence="9">
    <location>
        <begin position="21"/>
        <end position="45"/>
    </location>
</feature>
<keyword evidence="7" id="KW-0067">ATP-binding</keyword>
<proteinExistence type="predicted"/>
<evidence type="ECO:0000256" key="4">
    <source>
        <dbReference type="ARBA" id="ARBA00022679"/>
    </source>
</evidence>
<evidence type="ECO:0000256" key="5">
    <source>
        <dbReference type="ARBA" id="ARBA00022741"/>
    </source>
</evidence>
<accession>A0A0K9XH87</accession>
<keyword evidence="8" id="KW-0902">Two-component regulatory system</keyword>
<keyword evidence="9" id="KW-0812">Transmembrane</keyword>
<dbReference type="EMBL" id="LFXA01000004">
    <property type="protein sequence ID" value="KNB52759.1"/>
    <property type="molecule type" value="Genomic_DNA"/>
</dbReference>
<keyword evidence="12" id="KW-1185">Reference proteome</keyword>
<dbReference type="Pfam" id="PF23539">
    <property type="entry name" value="DUF7134"/>
    <property type="match status" value="1"/>
</dbReference>
<evidence type="ECO:0000313" key="12">
    <source>
        <dbReference type="Proteomes" id="UP000037288"/>
    </source>
</evidence>
<dbReference type="GO" id="GO:0016020">
    <property type="term" value="C:membrane"/>
    <property type="evidence" value="ECO:0007669"/>
    <property type="project" value="InterPro"/>
</dbReference>
<dbReference type="OrthoDB" id="227596at2"/>
<dbReference type="CDD" id="cd16917">
    <property type="entry name" value="HATPase_UhpB-NarQ-NarX-like"/>
    <property type="match status" value="1"/>
</dbReference>
<evidence type="ECO:0000256" key="3">
    <source>
        <dbReference type="ARBA" id="ARBA00022553"/>
    </source>
</evidence>
<comment type="caution">
    <text evidence="11">The sequence shown here is derived from an EMBL/GenBank/DDBJ whole genome shotgun (WGS) entry which is preliminary data.</text>
</comment>
<keyword evidence="3" id="KW-0597">Phosphoprotein</keyword>
<dbReference type="STRING" id="1678637.AC230_08920"/>
<keyword evidence="9" id="KW-1133">Transmembrane helix</keyword>
<keyword evidence="4" id="KW-0808">Transferase</keyword>
<dbReference type="GO" id="GO:0046983">
    <property type="term" value="F:protein dimerization activity"/>
    <property type="evidence" value="ECO:0007669"/>
    <property type="project" value="InterPro"/>
</dbReference>
<gene>
    <name evidence="11" type="ORF">AC230_08920</name>
</gene>
<dbReference type="AlphaFoldDB" id="A0A0K9XH87"/>
<keyword evidence="9" id="KW-0472">Membrane</keyword>
<dbReference type="EC" id="2.7.13.3" evidence="2"/>
<dbReference type="Proteomes" id="UP000037288">
    <property type="component" value="Unassembled WGS sequence"/>
</dbReference>
<dbReference type="Pfam" id="PF07730">
    <property type="entry name" value="HisKA_3"/>
    <property type="match status" value="1"/>
</dbReference>
<evidence type="ECO:0000256" key="9">
    <source>
        <dbReference type="SAM" id="Phobius"/>
    </source>
</evidence>
<keyword evidence="5" id="KW-0547">Nucleotide-binding</keyword>
<name>A0A0K9XH87_9ACTN</name>
<dbReference type="PATRIC" id="fig|1678637.3.peg.1933"/>
<protein>
    <recommendedName>
        <fullName evidence="2">histidine kinase</fullName>
        <ecNumber evidence="2">2.7.13.3</ecNumber>
    </recommendedName>
</protein>
<feature type="transmembrane region" description="Helical" evidence="9">
    <location>
        <begin position="51"/>
        <end position="67"/>
    </location>
</feature>
<dbReference type="Gene3D" id="1.20.5.1930">
    <property type="match status" value="1"/>
</dbReference>
<dbReference type="GO" id="GO:0000155">
    <property type="term" value="F:phosphorelay sensor kinase activity"/>
    <property type="evidence" value="ECO:0007669"/>
    <property type="project" value="InterPro"/>
</dbReference>
<evidence type="ECO:0000256" key="7">
    <source>
        <dbReference type="ARBA" id="ARBA00022840"/>
    </source>
</evidence>
<evidence type="ECO:0000256" key="2">
    <source>
        <dbReference type="ARBA" id="ARBA00012438"/>
    </source>
</evidence>
<dbReference type="GO" id="GO:0005524">
    <property type="term" value="F:ATP binding"/>
    <property type="evidence" value="ECO:0007669"/>
    <property type="project" value="UniProtKB-KW"/>
</dbReference>
<dbReference type="InterPro" id="IPR011712">
    <property type="entry name" value="Sig_transdc_His_kin_sub3_dim/P"/>
</dbReference>
<dbReference type="Gene3D" id="3.30.565.10">
    <property type="entry name" value="Histidine kinase-like ATPase, C-terminal domain"/>
    <property type="match status" value="1"/>
</dbReference>
<dbReference type="Pfam" id="PF02518">
    <property type="entry name" value="HATPase_c"/>
    <property type="match status" value="1"/>
</dbReference>
<sequence length="401" mass="41550">MTSLAVSGLTRPQRWLRAHPVAADVLVAAGVFATMLLGAVLGRHAGQRPPGAGYAGLAALAAAALVARRRAPRPVLAVTSVLSLAGAVTAGGGAPRTQIATSAVVALYTVVSRTERPTAWRIAAVAVTGLTAAVMLIGPPPWYAQENVGLLAWMGMAAAAGDAVRSRRAYIAAIEERALRAERSREEEARRRVAEERMRIARELHDVVAHHIALVNVQAGVASHVMDSRPEQAKEALAHVREASRSALGELRATVGLLRQYGDPEAPTQPVPGLGALGGLVDGFVRAGLPVDVTGGAGPLPAAVDLTAYRVLQEALTNVCKHAGPGARAEVTVRHLPDGLVLTVRDDGGGVRAEGSPPGGHGLVGMRERVAALGGTIETGPRTDAPSFRVRVRLPLPTLTP</sequence>
<evidence type="ECO:0000256" key="8">
    <source>
        <dbReference type="ARBA" id="ARBA00023012"/>
    </source>
</evidence>
<dbReference type="PANTHER" id="PTHR24421:SF10">
    <property type="entry name" value="NITRATE_NITRITE SENSOR PROTEIN NARQ"/>
    <property type="match status" value="1"/>
</dbReference>
<comment type="catalytic activity">
    <reaction evidence="1">
        <text>ATP + protein L-histidine = ADP + protein N-phospho-L-histidine.</text>
        <dbReference type="EC" id="2.7.13.3"/>
    </reaction>
</comment>
<dbReference type="InterPro" id="IPR003594">
    <property type="entry name" value="HATPase_dom"/>
</dbReference>
<dbReference type="RefSeq" id="WP_049715520.1">
    <property type="nucleotide sequence ID" value="NZ_LFXA01000004.1"/>
</dbReference>
<evidence type="ECO:0000256" key="6">
    <source>
        <dbReference type="ARBA" id="ARBA00022777"/>
    </source>
</evidence>
<feature type="domain" description="Histidine kinase/HSP90-like ATPase" evidence="10">
    <location>
        <begin position="303"/>
        <end position="398"/>
    </location>
</feature>
<keyword evidence="6 11" id="KW-0418">Kinase</keyword>
<evidence type="ECO:0000256" key="1">
    <source>
        <dbReference type="ARBA" id="ARBA00000085"/>
    </source>
</evidence>